<dbReference type="Gene3D" id="3.30.300.20">
    <property type="match status" value="2"/>
</dbReference>
<protein>
    <submittedName>
        <fullName evidence="7">NusA-like transcription termination signal-binding factor</fullName>
    </submittedName>
</protein>
<evidence type="ECO:0000313" key="8">
    <source>
        <dbReference type="Proteomes" id="UP000226592"/>
    </source>
</evidence>
<gene>
    <name evidence="7" type="ORF">CL943_01750</name>
</gene>
<sequence>MKLGSDEIFYINVFDSISGAVAKDVIVQGNSVVFLVKKGDVGKAVGKNACNVNTLRKKFGKNIEILEQGDNPEEFVKKALYTVKIKSVEIVENEDRKNGFVVLDAGEKRKLLSNLGRFKRIKEIAKRNYGLHELRLK</sequence>
<evidence type="ECO:0000256" key="1">
    <source>
        <dbReference type="ARBA" id="ARBA00022472"/>
    </source>
</evidence>
<evidence type="ECO:0000259" key="6">
    <source>
        <dbReference type="Pfam" id="PF07650"/>
    </source>
</evidence>
<comment type="caution">
    <text evidence="7">The sequence shown here is derived from an EMBL/GenBank/DDBJ whole genome shotgun (WGS) entry which is preliminary data.</text>
</comment>
<dbReference type="InterPro" id="IPR015946">
    <property type="entry name" value="KH_dom-like_a/b"/>
</dbReference>
<name>A0A2D6M0S0_9ARCH</name>
<keyword evidence="5" id="KW-0804">Transcription</keyword>
<dbReference type="GO" id="GO:0006353">
    <property type="term" value="P:DNA-templated transcription termination"/>
    <property type="evidence" value="ECO:0007669"/>
    <property type="project" value="UniProtKB-KW"/>
</dbReference>
<dbReference type="SUPFAM" id="SSF54814">
    <property type="entry name" value="Prokaryotic type KH domain (KH-domain type II)"/>
    <property type="match status" value="1"/>
</dbReference>
<organism evidence="7 8">
    <name type="scientific">Candidatus Iainarchaeum sp</name>
    <dbReference type="NCBI Taxonomy" id="3101447"/>
    <lineage>
        <taxon>Archaea</taxon>
        <taxon>Candidatus Iainarchaeota</taxon>
        <taxon>Candidatus Iainarchaeia</taxon>
        <taxon>Candidatus Iainarchaeales</taxon>
        <taxon>Candidatus Iainarchaeaceae</taxon>
        <taxon>Candidatus Iainarchaeum</taxon>
    </lineage>
</organism>
<dbReference type="InterPro" id="IPR009019">
    <property type="entry name" value="KH_sf_prok-type"/>
</dbReference>
<accession>A0A2D6M0S0</accession>
<dbReference type="AlphaFoldDB" id="A0A2D6M0S0"/>
<dbReference type="Pfam" id="PF07650">
    <property type="entry name" value="KH_2"/>
    <property type="match status" value="1"/>
</dbReference>
<proteinExistence type="predicted"/>
<reference evidence="8" key="1">
    <citation type="submission" date="2017-09" db="EMBL/GenBank/DDBJ databases">
        <title>The Reconstruction of 2,631 Draft Metagenome-Assembled Genomes from the Global Oceans.</title>
        <authorList>
            <person name="Tully B.J."/>
            <person name="Graham E.D."/>
            <person name="Heidelberg J.F."/>
        </authorList>
    </citation>
    <scope>NUCLEOTIDE SEQUENCE [LARGE SCALE GENOMIC DNA]</scope>
</reference>
<evidence type="ECO:0000256" key="5">
    <source>
        <dbReference type="ARBA" id="ARBA00023163"/>
    </source>
</evidence>
<feature type="domain" description="KH type-2" evidence="6">
    <location>
        <begin position="13"/>
        <end position="94"/>
    </location>
</feature>
<evidence type="ECO:0000256" key="3">
    <source>
        <dbReference type="ARBA" id="ARBA00022884"/>
    </source>
</evidence>
<dbReference type="Proteomes" id="UP000226592">
    <property type="component" value="Unassembled WGS sequence"/>
</dbReference>
<evidence type="ECO:0000313" key="7">
    <source>
        <dbReference type="EMBL" id="MAG22017.1"/>
    </source>
</evidence>
<dbReference type="NCBIfam" id="TIGR01952">
    <property type="entry name" value="nusA_arch"/>
    <property type="match status" value="1"/>
</dbReference>
<dbReference type="InterPro" id="IPR010212">
    <property type="entry name" value="NusA_arc"/>
</dbReference>
<evidence type="ECO:0000256" key="4">
    <source>
        <dbReference type="ARBA" id="ARBA00023015"/>
    </source>
</evidence>
<evidence type="ECO:0000256" key="2">
    <source>
        <dbReference type="ARBA" id="ARBA00022490"/>
    </source>
</evidence>
<dbReference type="EMBL" id="NZBU01000005">
    <property type="protein sequence ID" value="MAG22017.1"/>
    <property type="molecule type" value="Genomic_DNA"/>
</dbReference>
<keyword evidence="3" id="KW-0694">RNA-binding</keyword>
<keyword evidence="4" id="KW-0805">Transcription regulation</keyword>
<dbReference type="InterPro" id="IPR004044">
    <property type="entry name" value="KH_dom_type_2"/>
</dbReference>
<dbReference type="GO" id="GO:0003723">
    <property type="term" value="F:RNA binding"/>
    <property type="evidence" value="ECO:0007669"/>
    <property type="project" value="UniProtKB-KW"/>
</dbReference>
<keyword evidence="2" id="KW-0963">Cytoplasm</keyword>
<keyword evidence="1" id="KW-0806">Transcription termination</keyword>